<keyword evidence="3" id="KW-1185">Reference proteome</keyword>
<evidence type="ECO:0000313" key="3">
    <source>
        <dbReference type="Proteomes" id="UP000322234"/>
    </source>
</evidence>
<feature type="region of interest" description="Disordered" evidence="1">
    <location>
        <begin position="1"/>
        <end position="31"/>
    </location>
</feature>
<protein>
    <submittedName>
        <fullName evidence="2">Uncharacterized protein</fullName>
    </submittedName>
</protein>
<evidence type="ECO:0000256" key="1">
    <source>
        <dbReference type="SAM" id="MobiDB-lite"/>
    </source>
</evidence>
<dbReference type="Proteomes" id="UP000322234">
    <property type="component" value="Unassembled WGS sequence"/>
</dbReference>
<name>A0A6B0SDA7_9CETA</name>
<organism evidence="2 3">
    <name type="scientific">Bos mutus</name>
    <name type="common">wild yak</name>
    <dbReference type="NCBI Taxonomy" id="72004"/>
    <lineage>
        <taxon>Eukaryota</taxon>
        <taxon>Metazoa</taxon>
        <taxon>Chordata</taxon>
        <taxon>Craniata</taxon>
        <taxon>Vertebrata</taxon>
        <taxon>Euteleostomi</taxon>
        <taxon>Mammalia</taxon>
        <taxon>Eutheria</taxon>
        <taxon>Laurasiatheria</taxon>
        <taxon>Artiodactyla</taxon>
        <taxon>Ruminantia</taxon>
        <taxon>Pecora</taxon>
        <taxon>Bovidae</taxon>
        <taxon>Bovinae</taxon>
        <taxon>Bos</taxon>
    </lineage>
</organism>
<gene>
    <name evidence="2" type="ORF">E5288_WYG019010</name>
</gene>
<dbReference type="Gene3D" id="1.20.5.2950">
    <property type="match status" value="1"/>
</dbReference>
<comment type="caution">
    <text evidence="2">The sequence shown here is derived from an EMBL/GenBank/DDBJ whole genome shotgun (WGS) entry which is preliminary data.</text>
</comment>
<dbReference type="AlphaFoldDB" id="A0A6B0SDA7"/>
<reference evidence="2" key="1">
    <citation type="submission" date="2019-10" db="EMBL/GenBank/DDBJ databases">
        <title>The sequence and de novo assembly of the wild yak genome.</title>
        <authorList>
            <person name="Liu Y."/>
        </authorList>
    </citation>
    <scope>NUCLEOTIDE SEQUENCE [LARGE SCALE GENOMIC DNA]</scope>
    <source>
        <strain evidence="2">WY2019</strain>
    </source>
</reference>
<feature type="compositionally biased region" description="Gly residues" evidence="1">
    <location>
        <begin position="1"/>
        <end position="12"/>
    </location>
</feature>
<proteinExistence type="predicted"/>
<evidence type="ECO:0000313" key="2">
    <source>
        <dbReference type="EMBL" id="MXR00032.1"/>
    </source>
</evidence>
<accession>A0A6B0SDA7</accession>
<sequence>MASQSGGEGIPGQGSWALRSHSSCSSEVEKDTRENMTILQIYFRQDRDDVLDNLLAFVCAIWPEIHENYRINR</sequence>
<dbReference type="EMBL" id="VBQZ03008071">
    <property type="protein sequence ID" value="MXR00032.1"/>
    <property type="molecule type" value="Genomic_DNA"/>
</dbReference>